<dbReference type="MEROPS" id="P01.003"/>
<dbReference type="RefSeq" id="WP_005030031.1">
    <property type="nucleotide sequence ID" value="NZ_KE150241.1"/>
</dbReference>
<dbReference type="PANTHER" id="PTHR36512:SF3">
    <property type="entry name" value="BLR5678 PROTEIN"/>
    <property type="match status" value="1"/>
</dbReference>
<dbReference type="SUPFAM" id="SSF56266">
    <property type="entry name" value="DmpA/ArgJ-like"/>
    <property type="match status" value="1"/>
</dbReference>
<keyword evidence="2" id="KW-0031">Aminopeptidase</keyword>
<dbReference type="CDD" id="cd02253">
    <property type="entry name" value="DmpA"/>
    <property type="match status" value="1"/>
</dbReference>
<keyword evidence="2" id="KW-0378">Hydrolase</keyword>
<dbReference type="Gene3D" id="3.60.70.12">
    <property type="entry name" value="L-amino peptidase D-ALA esterase/amidase"/>
    <property type="match status" value="1"/>
</dbReference>
<gene>
    <name evidence="2" type="ORF">HMPREF0179_03326</name>
</gene>
<accession>E5YAV5</accession>
<organism evidence="2 3">
    <name type="scientific">Bilophila wadsworthia (strain 3_1_6)</name>
    <dbReference type="NCBI Taxonomy" id="563192"/>
    <lineage>
        <taxon>Bacteria</taxon>
        <taxon>Pseudomonadati</taxon>
        <taxon>Thermodesulfobacteriota</taxon>
        <taxon>Desulfovibrionia</taxon>
        <taxon>Desulfovibrionales</taxon>
        <taxon>Desulfovibrionaceae</taxon>
        <taxon>Bilophila</taxon>
    </lineage>
</organism>
<comment type="caution">
    <text evidence="2">The sequence shown here is derived from an EMBL/GenBank/DDBJ whole genome shotgun (WGS) entry which is preliminary data.</text>
</comment>
<dbReference type="HOGENOM" id="CLU_024709_0_0_7"/>
<reference evidence="2 3" key="1">
    <citation type="submission" date="2010-10" db="EMBL/GenBank/DDBJ databases">
        <authorList>
            <consortium name="The Broad Institute Genome Sequencing Platform"/>
            <person name="Ward D."/>
            <person name="Earl A."/>
            <person name="Feldgarden M."/>
            <person name="Young S.K."/>
            <person name="Gargeya S."/>
            <person name="Zeng Q."/>
            <person name="Alvarado L."/>
            <person name="Berlin A."/>
            <person name="Bochicchio J."/>
            <person name="Chapman S.B."/>
            <person name="Chen Z."/>
            <person name="Freedman E."/>
            <person name="Gellesch M."/>
            <person name="Goldberg J."/>
            <person name="Griggs A."/>
            <person name="Gujja S."/>
            <person name="Heilman E."/>
            <person name="Heiman D."/>
            <person name="Howarth C."/>
            <person name="Mehta T."/>
            <person name="Neiman D."/>
            <person name="Pearson M."/>
            <person name="Roberts A."/>
            <person name="Saif S."/>
            <person name="Shea T."/>
            <person name="Shenoy N."/>
            <person name="Sisk P."/>
            <person name="Stolte C."/>
            <person name="Sykes S."/>
            <person name="White J."/>
            <person name="Yandava C."/>
            <person name="Allen-Vercoe E."/>
            <person name="Sibley C."/>
            <person name="Ambrose C.E."/>
            <person name="Strauss J."/>
            <person name="Daigneault M."/>
            <person name="Haas B."/>
            <person name="Nusbaum C."/>
            <person name="Birren B."/>
        </authorList>
    </citation>
    <scope>NUCLEOTIDE SEQUENCE [LARGE SCALE GENOMIC DNA]</scope>
    <source>
        <strain evidence="2 3">3_1_6</strain>
    </source>
</reference>
<dbReference type="OrthoDB" id="9770388at2"/>
<reference evidence="2 3" key="2">
    <citation type="submission" date="2013-04" db="EMBL/GenBank/DDBJ databases">
        <title>The Genome Sequence of Bilophila wadsworthia 3_1_6.</title>
        <authorList>
            <consortium name="The Broad Institute Genomics Platform"/>
            <person name="Earl A."/>
            <person name="Ward D."/>
            <person name="Feldgarden M."/>
            <person name="Gevers D."/>
            <person name="Sibley C."/>
            <person name="Strauss J."/>
            <person name="Allen-Vercoe E."/>
            <person name="Walker B."/>
            <person name="Young S."/>
            <person name="Zeng Q."/>
            <person name="Gargeya S."/>
            <person name="Fitzgerald M."/>
            <person name="Haas B."/>
            <person name="Abouelleil A."/>
            <person name="Allen A.W."/>
            <person name="Alvarado L."/>
            <person name="Arachchi H.M."/>
            <person name="Berlin A.M."/>
            <person name="Chapman S.B."/>
            <person name="Gainer-Dewar J."/>
            <person name="Goldberg J."/>
            <person name="Griggs A."/>
            <person name="Gujja S."/>
            <person name="Hansen M."/>
            <person name="Howarth C."/>
            <person name="Imamovic A."/>
            <person name="Ireland A."/>
            <person name="Larimer J."/>
            <person name="McCowan C."/>
            <person name="Murphy C."/>
            <person name="Pearson M."/>
            <person name="Poon T.W."/>
            <person name="Priest M."/>
            <person name="Roberts A."/>
            <person name="Saif S."/>
            <person name="Shea T."/>
            <person name="Sisk P."/>
            <person name="Sykes S."/>
            <person name="Wortman J."/>
            <person name="Nusbaum C."/>
            <person name="Birren B."/>
        </authorList>
    </citation>
    <scope>NUCLEOTIDE SEQUENCE [LARGE SCALE GENOMIC DNA]</scope>
    <source>
        <strain evidence="2 3">3_1_6</strain>
    </source>
</reference>
<name>E5YAV5_BILW3</name>
<evidence type="ECO:0000256" key="1">
    <source>
        <dbReference type="ARBA" id="ARBA00007068"/>
    </source>
</evidence>
<evidence type="ECO:0000313" key="3">
    <source>
        <dbReference type="Proteomes" id="UP000006034"/>
    </source>
</evidence>
<dbReference type="InterPro" id="IPR005321">
    <property type="entry name" value="Peptidase_S58_DmpA"/>
</dbReference>
<dbReference type="GO" id="GO:0004177">
    <property type="term" value="F:aminopeptidase activity"/>
    <property type="evidence" value="ECO:0007669"/>
    <property type="project" value="UniProtKB-KW"/>
</dbReference>
<dbReference type="Pfam" id="PF03576">
    <property type="entry name" value="Peptidase_S58"/>
    <property type="match status" value="1"/>
</dbReference>
<dbReference type="InterPro" id="IPR016117">
    <property type="entry name" value="ArgJ-like_dom_sf"/>
</dbReference>
<dbReference type="eggNOG" id="COG3191">
    <property type="taxonomic scope" value="Bacteria"/>
</dbReference>
<proteinExistence type="inferred from homology"/>
<dbReference type="EMBL" id="ADCP02000005">
    <property type="protein sequence ID" value="EFV42850.1"/>
    <property type="molecule type" value="Genomic_DNA"/>
</dbReference>
<dbReference type="PANTHER" id="PTHR36512">
    <property type="entry name" value="D-AMINOPEPTIDASE"/>
    <property type="match status" value="1"/>
</dbReference>
<dbReference type="AlphaFoldDB" id="E5YAV5"/>
<dbReference type="STRING" id="563192.HMPREF0179_03326"/>
<keyword evidence="3" id="KW-1185">Reference proteome</keyword>
<protein>
    <submittedName>
        <fullName evidence="2">D-aminopeptidase</fullName>
    </submittedName>
</protein>
<dbReference type="Proteomes" id="UP000006034">
    <property type="component" value="Unassembled WGS sequence"/>
</dbReference>
<keyword evidence="2" id="KW-0645">Protease</keyword>
<sequence>MRIRDIARIDGFPCGEYNAVTDVKGVRVGHSTVIKDGAGPVEGIARTGVTVVLPAGDIVENAMYAGVFSLNGNGELSGCHWIEESGLLTTPIALTNTHSLGIVRDAMIDYYARLRKTDGSSYWMLPVVGETWDGWLSDINGMHVRPEHLCAALDSAASGPVAEGCVGGGTGMILHEFKGGIGTSSRVLPEELGGYTVGVLIQGNYGKREDLLINGVPVGRHIPTSRIPGKEQALQPTPKEDGSIIIVVATDAPLTPDQCKRLARRAGLGLGRTGGLAFDGSGDIFIAFSTANRLGSNAGGGPREHTVRTLSHGCMDPLFRATVEATHEAIVNALCAATDTDGILGRRMYALPLDEVRGIMRRYESL</sequence>
<evidence type="ECO:0000313" key="2">
    <source>
        <dbReference type="EMBL" id="EFV42850.1"/>
    </source>
</evidence>
<comment type="similarity">
    <text evidence="1">Belongs to the peptidase S58 family.</text>
</comment>
<dbReference type="GeneID" id="78087631"/>